<evidence type="ECO:0000313" key="3">
    <source>
        <dbReference type="Proteomes" id="UP000760472"/>
    </source>
</evidence>
<accession>A0ABS2W8L6</accession>
<comment type="caution">
    <text evidence="2">The sequence shown here is derived from an EMBL/GenBank/DDBJ whole genome shotgun (WGS) entry which is preliminary data.</text>
</comment>
<dbReference type="CDD" id="cd10033">
    <property type="entry name" value="UDG_like"/>
    <property type="match status" value="1"/>
</dbReference>
<dbReference type="SUPFAM" id="SSF52141">
    <property type="entry name" value="Uracil-DNA glycosylase-like"/>
    <property type="match status" value="1"/>
</dbReference>
<keyword evidence="3" id="KW-1185">Reference proteome</keyword>
<dbReference type="EMBL" id="JAFFZP010000017">
    <property type="protein sequence ID" value="MBN0988049.1"/>
    <property type="molecule type" value="Genomic_DNA"/>
</dbReference>
<dbReference type="InterPro" id="IPR036895">
    <property type="entry name" value="Uracil-DNA_glycosylase-like_sf"/>
</dbReference>
<dbReference type="PANTHER" id="PTHR42160:SF1">
    <property type="entry name" value="URACIL-DNA GLYCOSYLASE SUPERFAMILY PROTEIN"/>
    <property type="match status" value="1"/>
</dbReference>
<dbReference type="InterPro" id="IPR047124">
    <property type="entry name" value="HI_0220.2"/>
</dbReference>
<dbReference type="Gene3D" id="3.40.470.10">
    <property type="entry name" value="Uracil-DNA glycosylase-like domain"/>
    <property type="match status" value="1"/>
</dbReference>
<dbReference type="Pfam" id="PF03167">
    <property type="entry name" value="UDG"/>
    <property type="match status" value="1"/>
</dbReference>
<evidence type="ECO:0000259" key="1">
    <source>
        <dbReference type="SMART" id="SM00986"/>
    </source>
</evidence>
<dbReference type="InterPro" id="IPR005122">
    <property type="entry name" value="Uracil-DNA_glycosylase-like"/>
</dbReference>
<reference evidence="2 3" key="1">
    <citation type="submission" date="2021-02" db="EMBL/GenBank/DDBJ databases">
        <title>A novel species of genus Amphritea isolated from a fishpond in China.</title>
        <authorList>
            <person name="Lu H."/>
        </authorList>
    </citation>
    <scope>NUCLEOTIDE SEQUENCE [LARGE SCALE GENOMIC DNA]</scope>
    <source>
        <strain evidence="2 3">RP18W</strain>
    </source>
</reference>
<dbReference type="Proteomes" id="UP000760472">
    <property type="component" value="Unassembled WGS sequence"/>
</dbReference>
<protein>
    <submittedName>
        <fullName evidence="2">Uracil-DNA glycosylase family protein</fullName>
    </submittedName>
</protein>
<gene>
    <name evidence="2" type="ORF">JW498_11790</name>
</gene>
<evidence type="ECO:0000313" key="2">
    <source>
        <dbReference type="EMBL" id="MBN0988049.1"/>
    </source>
</evidence>
<dbReference type="PANTHER" id="PTHR42160">
    <property type="entry name" value="URACIL-DNA GLYCOSYLASE SUPERFAMILY PROTEIN"/>
    <property type="match status" value="1"/>
</dbReference>
<sequence length="229" mass="25862">MLSWVPSVIAPSHRAILCFQPEKGSPEVKSETLTDEQLIARIKACDLCLPHLPDGVRPVFQFDPGARILVAAQAPGRRVHETGIPFNDPSGERLREWMGISAEIFYDPKQLAILPMGFCFPGTGKSGDLPPRKECAPQWRQQLLDRLPNLQLILVIGQYAQAWHLQEKGSVTEIVSRWRDYCCQGQSPAVFPMPHPSPRNNIWLKRNPWFEAELVPELQKRVREIVASG</sequence>
<dbReference type="SMART" id="SM00987">
    <property type="entry name" value="UreE_C"/>
    <property type="match status" value="1"/>
</dbReference>
<organism evidence="2 3">
    <name type="scientific">Amphritea pacifica</name>
    <dbReference type="NCBI Taxonomy" id="2811233"/>
    <lineage>
        <taxon>Bacteria</taxon>
        <taxon>Pseudomonadati</taxon>
        <taxon>Pseudomonadota</taxon>
        <taxon>Gammaproteobacteria</taxon>
        <taxon>Oceanospirillales</taxon>
        <taxon>Oceanospirillaceae</taxon>
        <taxon>Amphritea</taxon>
    </lineage>
</organism>
<feature type="domain" description="Uracil-DNA glycosylase-like" evidence="1">
    <location>
        <begin position="59"/>
        <end position="219"/>
    </location>
</feature>
<name>A0ABS2W8L6_9GAMM</name>
<proteinExistence type="predicted"/>
<dbReference type="SMART" id="SM00986">
    <property type="entry name" value="UDG"/>
    <property type="match status" value="1"/>
</dbReference>